<dbReference type="AlphaFoldDB" id="A0A1Y6K4W8"/>
<name>A0A1Y6K4W8_9CHLR</name>
<dbReference type="Gene3D" id="3.30.420.240">
    <property type="match status" value="1"/>
</dbReference>
<dbReference type="Gene3D" id="3.40.50.300">
    <property type="entry name" value="P-loop containing nucleotide triphosphate hydrolases"/>
    <property type="match status" value="1"/>
</dbReference>
<proteinExistence type="predicted"/>
<organism evidence="1 2">
    <name type="scientific">Candidatus Brevifilum fermentans</name>
    <dbReference type="NCBI Taxonomy" id="1986204"/>
    <lineage>
        <taxon>Bacteria</taxon>
        <taxon>Bacillati</taxon>
        <taxon>Chloroflexota</taxon>
        <taxon>Anaerolineae</taxon>
        <taxon>Anaerolineales</taxon>
        <taxon>Anaerolineaceae</taxon>
        <taxon>Candidatus Brevifilum</taxon>
    </lineage>
</organism>
<dbReference type="InterPro" id="IPR027417">
    <property type="entry name" value="P-loop_NTPase"/>
</dbReference>
<sequence>MAELDPRLQILARDVVHFASYTSGLQLRSYQVDVARAVVRSVIENLGLTFVVILPRQSGKNELQAQLQAYLLTLFSCQRCGMVQVSPTWKPQAVNAMSRLETVLNANLLIKDRWKKHHGHVYQVEGARLTFLSGSPTSNIVGATADLLLSIDEAQDIHTDKFDKEIAPMAASTHATRVLWGTAWTANTLLAREEAVAREVQRQDGIQRVWRLDCATIAREVPAYGRFVAEQVGRLGRNHPMVRTQYFSEDLDAEGGLFSPERMALLRGGHPPHLTARPGQLYVMTLDLAGEDEGGGLGEILRVRSARDATALTIAQVDLTTMVNPDCPLPTYRIVHRRLWVGVKHSSLFSEITRLAADWSIRYLVCDATGVGAGLTSFLIQVLGGRVIPFTFSSKTKSDLGWAFLALIDSGRLQDHTPAAEGPDALNELQALFFNQLAHCQYEIQTGPDKRICWGVPDGTRDLASGELVHDDLVVSAALLGVLDRQAWSAPGTAAIVPATDPLDEMKGF</sequence>
<dbReference type="KEGG" id="abat:CFX1CAM_0563"/>
<protein>
    <recommendedName>
        <fullName evidence="3">Terminase large subunit gp17-like C-terminal domain-containing protein</fullName>
    </recommendedName>
</protein>
<evidence type="ECO:0000313" key="2">
    <source>
        <dbReference type="Proteomes" id="UP000195514"/>
    </source>
</evidence>
<keyword evidence="2" id="KW-1185">Reference proteome</keyword>
<dbReference type="EMBL" id="LT859958">
    <property type="protein sequence ID" value="SMX53629.1"/>
    <property type="molecule type" value="Genomic_DNA"/>
</dbReference>
<dbReference type="Proteomes" id="UP000195514">
    <property type="component" value="Chromosome I"/>
</dbReference>
<accession>A0A1Y6K4W8</accession>
<evidence type="ECO:0000313" key="1">
    <source>
        <dbReference type="EMBL" id="SMX53629.1"/>
    </source>
</evidence>
<dbReference type="RefSeq" id="WP_087861556.1">
    <property type="nucleotide sequence ID" value="NZ_LT859958.1"/>
</dbReference>
<evidence type="ECO:0008006" key="3">
    <source>
        <dbReference type="Google" id="ProtNLM"/>
    </source>
</evidence>
<dbReference type="OrthoDB" id="2985622at2"/>
<reference evidence="2" key="1">
    <citation type="submission" date="2017-05" db="EMBL/GenBank/DDBJ databases">
        <authorList>
            <person name="Kirkegaard R."/>
            <person name="Mcilroy J S."/>
        </authorList>
    </citation>
    <scope>NUCLEOTIDE SEQUENCE [LARGE SCALE GENOMIC DNA]</scope>
</reference>
<gene>
    <name evidence="1" type="ORF">CFX1CAM_0563</name>
</gene>